<evidence type="ECO:0000313" key="2">
    <source>
        <dbReference type="Proteomes" id="UP000219621"/>
    </source>
</evidence>
<evidence type="ECO:0000313" key="1">
    <source>
        <dbReference type="EMBL" id="SOD96473.1"/>
    </source>
</evidence>
<organism evidence="1 2">
    <name type="scientific">Caenispirillum bisanense</name>
    <dbReference type="NCBI Taxonomy" id="414052"/>
    <lineage>
        <taxon>Bacteria</taxon>
        <taxon>Pseudomonadati</taxon>
        <taxon>Pseudomonadota</taxon>
        <taxon>Alphaproteobacteria</taxon>
        <taxon>Rhodospirillales</taxon>
        <taxon>Novispirillaceae</taxon>
        <taxon>Caenispirillum</taxon>
    </lineage>
</organism>
<accession>A0A286GLQ4</accession>
<proteinExistence type="predicted"/>
<dbReference type="EMBL" id="OCNJ01000005">
    <property type="protein sequence ID" value="SOD96473.1"/>
    <property type="molecule type" value="Genomic_DNA"/>
</dbReference>
<dbReference type="OrthoDB" id="9861202at2"/>
<keyword evidence="2" id="KW-1185">Reference proteome</keyword>
<gene>
    <name evidence="1" type="ORF">SAMN05421508_105344</name>
</gene>
<sequence>MSGTVVSFAQARVQRNCRRILDSNRQTLIHVESLREAHRSIADSLDSMRDGLVDFSDSLGRSIEQLRDSGKRQQSIMDRIEEIQRTSAAFR</sequence>
<protein>
    <submittedName>
        <fullName evidence="1">Uncharacterized protein</fullName>
    </submittedName>
</protein>
<name>A0A286GLQ4_9PROT</name>
<reference evidence="1 2" key="1">
    <citation type="submission" date="2017-09" db="EMBL/GenBank/DDBJ databases">
        <authorList>
            <person name="Ehlers B."/>
            <person name="Leendertz F.H."/>
        </authorList>
    </citation>
    <scope>NUCLEOTIDE SEQUENCE [LARGE SCALE GENOMIC DNA]</scope>
    <source>
        <strain evidence="1 2">USBA 140</strain>
    </source>
</reference>
<dbReference type="Proteomes" id="UP000219621">
    <property type="component" value="Unassembled WGS sequence"/>
</dbReference>
<dbReference type="RefSeq" id="WP_097279709.1">
    <property type="nucleotide sequence ID" value="NZ_OCNJ01000005.1"/>
</dbReference>
<dbReference type="AlphaFoldDB" id="A0A286GLQ4"/>